<keyword evidence="2" id="KW-1185">Reference proteome</keyword>
<dbReference type="Proteomes" id="UP000546257">
    <property type="component" value="Unassembled WGS sequence"/>
</dbReference>
<name>A0A7J9SEA6_9EURY</name>
<dbReference type="AlphaFoldDB" id="A0A7J9SEA6"/>
<dbReference type="InterPro" id="IPR017850">
    <property type="entry name" value="Alkaline_phosphatase_core_sf"/>
</dbReference>
<organism evidence="1 2">
    <name type="scientific">Halobellus ruber</name>
    <dbReference type="NCBI Taxonomy" id="2761102"/>
    <lineage>
        <taxon>Archaea</taxon>
        <taxon>Methanobacteriati</taxon>
        <taxon>Methanobacteriota</taxon>
        <taxon>Stenosarchaea group</taxon>
        <taxon>Halobacteria</taxon>
        <taxon>Halobacteriales</taxon>
        <taxon>Haloferacaceae</taxon>
        <taxon>Halobellus</taxon>
    </lineage>
</organism>
<comment type="caution">
    <text evidence="1">The sequence shown here is derived from an EMBL/GenBank/DDBJ whole genome shotgun (WGS) entry which is preliminary data.</text>
</comment>
<dbReference type="EMBL" id="JACKXD010000001">
    <property type="protein sequence ID" value="MBB6644723.1"/>
    <property type="molecule type" value="Genomic_DNA"/>
</dbReference>
<sequence>MSFIDWVQETRDRARQNGVVSAAKAGAYEFYVGGLRRINTVYSKGENIYDRDWDLLILLDACRVDLISEVDNDYEFLDAPGELTSVGSSSLEWLQRTFCDEYVDEMQKTAYVTGNPFSYRVLDEDDFLVFDEVWTYAWDDEAGTIPARPLTDRTIAAAREHSPDRLIVHYMQPHLPSVPDPLSDGMNAETLGQGKGWESPWKLLRRGELTYERVWDAYRANLNYVLSDVELLLRNVDAERAVISADHGNAAGEFGVYGHPRVPLSVVRQVPWYETTAIDEGGYEPDFDPETNVSDTIDDVEDRLSALGYR</sequence>
<proteinExistence type="predicted"/>
<dbReference type="Gene3D" id="3.40.720.10">
    <property type="entry name" value="Alkaline Phosphatase, subunit A"/>
    <property type="match status" value="1"/>
</dbReference>
<evidence type="ECO:0000313" key="1">
    <source>
        <dbReference type="EMBL" id="MBB6644723.1"/>
    </source>
</evidence>
<gene>
    <name evidence="1" type="ORF">H5V44_00105</name>
</gene>
<reference evidence="1 2" key="1">
    <citation type="submission" date="2020-08" db="EMBL/GenBank/DDBJ databases">
        <authorList>
            <person name="Seo M.-J."/>
        </authorList>
    </citation>
    <scope>NUCLEOTIDE SEQUENCE [LARGE SCALE GENOMIC DNA]</scope>
    <source>
        <strain evidence="1 2">MBLA0160</strain>
    </source>
</reference>
<dbReference type="SUPFAM" id="SSF53649">
    <property type="entry name" value="Alkaline phosphatase-like"/>
    <property type="match status" value="1"/>
</dbReference>
<accession>A0A7J9SEA6</accession>
<dbReference type="RefSeq" id="WP_185191113.1">
    <property type="nucleotide sequence ID" value="NZ_JACKXD010000001.1"/>
</dbReference>
<evidence type="ECO:0000313" key="2">
    <source>
        <dbReference type="Proteomes" id="UP000546257"/>
    </source>
</evidence>
<protein>
    <submittedName>
        <fullName evidence="1">Uncharacterized protein</fullName>
    </submittedName>
</protein>